<evidence type="ECO:0000313" key="8">
    <source>
        <dbReference type="EMBL" id="KAI9175025.1"/>
    </source>
</evidence>
<dbReference type="AlphaFoldDB" id="A0AAD5NQY1"/>
<dbReference type="Pfam" id="PF13639">
    <property type="entry name" value="zf-RING_2"/>
    <property type="match status" value="1"/>
</dbReference>
<dbReference type="GO" id="GO:0016567">
    <property type="term" value="P:protein ubiquitination"/>
    <property type="evidence" value="ECO:0007669"/>
    <property type="project" value="TreeGrafter"/>
</dbReference>
<keyword evidence="5" id="KW-0862">Zinc</keyword>
<keyword evidence="4 6" id="KW-0863">Zinc-finger</keyword>
<evidence type="ECO:0000256" key="2">
    <source>
        <dbReference type="ARBA" id="ARBA00012483"/>
    </source>
</evidence>
<dbReference type="CDD" id="cd16454">
    <property type="entry name" value="RING-H2_PA-TM-RING"/>
    <property type="match status" value="1"/>
</dbReference>
<dbReference type="GO" id="GO:0008270">
    <property type="term" value="F:zinc ion binding"/>
    <property type="evidence" value="ECO:0007669"/>
    <property type="project" value="UniProtKB-KW"/>
</dbReference>
<evidence type="ECO:0000256" key="3">
    <source>
        <dbReference type="ARBA" id="ARBA00022723"/>
    </source>
</evidence>
<comment type="caution">
    <text evidence="8">The sequence shown here is derived from an EMBL/GenBank/DDBJ whole genome shotgun (WGS) entry which is preliminary data.</text>
</comment>
<dbReference type="InterPro" id="IPR013083">
    <property type="entry name" value="Znf_RING/FYVE/PHD"/>
</dbReference>
<comment type="catalytic activity">
    <reaction evidence="1">
        <text>S-ubiquitinyl-[E2 ubiquitin-conjugating enzyme]-L-cysteine + [acceptor protein]-L-lysine = [E2 ubiquitin-conjugating enzyme]-L-cysteine + N(6)-ubiquitinyl-[acceptor protein]-L-lysine.</text>
        <dbReference type="EC" id="2.3.2.27"/>
    </reaction>
</comment>
<dbReference type="GO" id="GO:0005737">
    <property type="term" value="C:cytoplasm"/>
    <property type="evidence" value="ECO:0007669"/>
    <property type="project" value="TreeGrafter"/>
</dbReference>
<dbReference type="PROSITE" id="PS50089">
    <property type="entry name" value="ZF_RING_2"/>
    <property type="match status" value="1"/>
</dbReference>
<reference evidence="8" key="2">
    <citation type="submission" date="2023-02" db="EMBL/GenBank/DDBJ databases">
        <authorList>
            <person name="Swenson N.G."/>
            <person name="Wegrzyn J.L."/>
            <person name="Mcevoy S.L."/>
        </authorList>
    </citation>
    <scope>NUCLEOTIDE SEQUENCE</scope>
    <source>
        <strain evidence="8">91603</strain>
        <tissue evidence="8">Leaf</tissue>
    </source>
</reference>
<evidence type="ECO:0000256" key="6">
    <source>
        <dbReference type="PROSITE-ProRule" id="PRU00175"/>
    </source>
</evidence>
<proteinExistence type="predicted"/>
<reference evidence="8" key="1">
    <citation type="journal article" date="2022" name="Plant J.">
        <title>Strategies of tolerance reflected in two North American maple genomes.</title>
        <authorList>
            <person name="McEvoy S.L."/>
            <person name="Sezen U.U."/>
            <person name="Trouern-Trend A."/>
            <person name="McMahon S.M."/>
            <person name="Schaberg P.G."/>
            <person name="Yang J."/>
            <person name="Wegrzyn J.L."/>
            <person name="Swenson N.G."/>
        </authorList>
    </citation>
    <scope>NUCLEOTIDE SEQUENCE</scope>
    <source>
        <strain evidence="8">91603</strain>
    </source>
</reference>
<dbReference type="PANTHER" id="PTHR15710">
    <property type="entry name" value="E3 UBIQUITIN-PROTEIN LIGASE PRAJA"/>
    <property type="match status" value="1"/>
</dbReference>
<sequence>MDHYHCEAYQPVDSGDQEEGGGLAISSRKALLCIEFFVSIDGLIKHGNLTLSIDEPTTTTTTSLSWSVVISGKLSELHIPYDSHTSLIMTITNCARSIINEDRNNNNNNNNNNNCHVIPMVVMITDAAAVTSSECCCSIQEALEKTRVEDCSRQCVICLEEISIGSEATRMPCSHVYHQDCIVTWLKQSNHCPLCRFQMPVNSFLHS</sequence>
<dbReference type="SUPFAM" id="SSF57850">
    <property type="entry name" value="RING/U-box"/>
    <property type="match status" value="1"/>
</dbReference>
<protein>
    <recommendedName>
        <fullName evidence="2">RING-type E3 ubiquitin transferase</fullName>
        <ecNumber evidence="2">2.3.2.27</ecNumber>
    </recommendedName>
</protein>
<evidence type="ECO:0000256" key="4">
    <source>
        <dbReference type="ARBA" id="ARBA00022771"/>
    </source>
</evidence>
<evidence type="ECO:0000256" key="5">
    <source>
        <dbReference type="ARBA" id="ARBA00022833"/>
    </source>
</evidence>
<dbReference type="SMART" id="SM00184">
    <property type="entry name" value="RING"/>
    <property type="match status" value="1"/>
</dbReference>
<keyword evidence="9" id="KW-1185">Reference proteome</keyword>
<name>A0AAD5NQY1_ACENE</name>
<dbReference type="Gene3D" id="3.30.40.10">
    <property type="entry name" value="Zinc/RING finger domain, C3HC4 (zinc finger)"/>
    <property type="match status" value="1"/>
</dbReference>
<accession>A0AAD5NQY1</accession>
<evidence type="ECO:0000256" key="1">
    <source>
        <dbReference type="ARBA" id="ARBA00000900"/>
    </source>
</evidence>
<evidence type="ECO:0000313" key="9">
    <source>
        <dbReference type="Proteomes" id="UP001064489"/>
    </source>
</evidence>
<organism evidence="8 9">
    <name type="scientific">Acer negundo</name>
    <name type="common">Box elder</name>
    <dbReference type="NCBI Taxonomy" id="4023"/>
    <lineage>
        <taxon>Eukaryota</taxon>
        <taxon>Viridiplantae</taxon>
        <taxon>Streptophyta</taxon>
        <taxon>Embryophyta</taxon>
        <taxon>Tracheophyta</taxon>
        <taxon>Spermatophyta</taxon>
        <taxon>Magnoliopsida</taxon>
        <taxon>eudicotyledons</taxon>
        <taxon>Gunneridae</taxon>
        <taxon>Pentapetalae</taxon>
        <taxon>rosids</taxon>
        <taxon>malvids</taxon>
        <taxon>Sapindales</taxon>
        <taxon>Sapindaceae</taxon>
        <taxon>Hippocastanoideae</taxon>
        <taxon>Acereae</taxon>
        <taxon>Acer</taxon>
    </lineage>
</organism>
<dbReference type="InterPro" id="IPR001841">
    <property type="entry name" value="Znf_RING"/>
</dbReference>
<dbReference type="EC" id="2.3.2.27" evidence="2"/>
<gene>
    <name evidence="8" type="ORF">LWI28_026318</name>
</gene>
<dbReference type="PANTHER" id="PTHR15710:SF77">
    <property type="entry name" value="RING-H2 FINGER PROTEIN ATL21B"/>
    <property type="match status" value="1"/>
</dbReference>
<dbReference type="EMBL" id="JAJSOW010000103">
    <property type="protein sequence ID" value="KAI9175025.1"/>
    <property type="molecule type" value="Genomic_DNA"/>
</dbReference>
<feature type="domain" description="RING-type" evidence="7">
    <location>
        <begin position="155"/>
        <end position="196"/>
    </location>
</feature>
<evidence type="ECO:0000259" key="7">
    <source>
        <dbReference type="PROSITE" id="PS50089"/>
    </source>
</evidence>
<dbReference type="Proteomes" id="UP001064489">
    <property type="component" value="Chromosome 8"/>
</dbReference>
<dbReference type="GO" id="GO:0061630">
    <property type="term" value="F:ubiquitin protein ligase activity"/>
    <property type="evidence" value="ECO:0007669"/>
    <property type="project" value="UniProtKB-EC"/>
</dbReference>
<keyword evidence="3" id="KW-0479">Metal-binding</keyword>